<evidence type="ECO:0000256" key="1">
    <source>
        <dbReference type="SAM" id="SignalP"/>
    </source>
</evidence>
<proteinExistence type="predicted"/>
<dbReference type="Pfam" id="PF11150">
    <property type="entry name" value="DUF2927"/>
    <property type="match status" value="1"/>
</dbReference>
<evidence type="ECO:0000313" key="2">
    <source>
        <dbReference type="EMBL" id="SHM17556.1"/>
    </source>
</evidence>
<evidence type="ECO:0008006" key="4">
    <source>
        <dbReference type="Google" id="ProtNLM"/>
    </source>
</evidence>
<dbReference type="EMBL" id="FRCB01000005">
    <property type="protein sequence ID" value="SHM17556.1"/>
    <property type="molecule type" value="Genomic_DNA"/>
</dbReference>
<dbReference type="RefSeq" id="WP_149779844.1">
    <property type="nucleotide sequence ID" value="NZ_FRCB01000005.1"/>
</dbReference>
<dbReference type="InterPro" id="IPR021323">
    <property type="entry name" value="DUF2927"/>
</dbReference>
<evidence type="ECO:0000313" key="3">
    <source>
        <dbReference type="Proteomes" id="UP000322545"/>
    </source>
</evidence>
<gene>
    <name evidence="2" type="ORF">SAMN05443432_10578</name>
</gene>
<feature type="signal peptide" evidence="1">
    <location>
        <begin position="1"/>
        <end position="20"/>
    </location>
</feature>
<dbReference type="Proteomes" id="UP000322545">
    <property type="component" value="Unassembled WGS sequence"/>
</dbReference>
<accession>A0A1M7GN01</accession>
<keyword evidence="3" id="KW-1185">Reference proteome</keyword>
<feature type="chain" id="PRO_5012997591" description="ATP-dependent transcriptional regulator" evidence="1">
    <location>
        <begin position="21"/>
        <end position="455"/>
    </location>
</feature>
<dbReference type="PROSITE" id="PS51257">
    <property type="entry name" value="PROKAR_LIPOPROTEIN"/>
    <property type="match status" value="1"/>
</dbReference>
<reference evidence="2 3" key="1">
    <citation type="submission" date="2016-11" db="EMBL/GenBank/DDBJ databases">
        <authorList>
            <person name="Varghese N."/>
            <person name="Submissions S."/>
        </authorList>
    </citation>
    <scope>NUCLEOTIDE SEQUENCE [LARGE SCALE GENOMIC DNA]</scope>
    <source>
        <strain evidence="2 3">DSM 28249</strain>
    </source>
</reference>
<sequence length="455" mass="50064">MRRIIIPLCLALGACVPNTASEMPSRAATHEESAMPAMKMFGSPQPMPPARSNRDIERDFLELAFQLESGRTLPYLSRFDGPITIRVTGSPPPTLMPDLNRVVNRLRTEAGIDVMAVRGGDANITVEAVSRSDIRRHLPQAACFVVPNISSLAEYSKARHTRATNWSLLTERQRLAVFLPNDASPQEVRDCLHEELAQAIGPLNDLYRLPDSVFNDDNVHTVLTGFDMLILRAYYAPELRSGMTRAQVAARLPGILSRLNPIGDTIAPRNSTSTPRAWVRAIQTALGPGARPPERREAALEALQIAQAVGWQDHRLAFSHFALGRLSQSTDPDFAHDQFLIADRIYRQSPGTDLHRAYTASQLAAYAISEGRGNDALKLVEPHLAVAKSHENAALLATLMMLQAEALDQVGRVTEAHAVRLDSLGWARYGFGADWAVRAKLREITMLNPIRGSDG</sequence>
<dbReference type="AlphaFoldDB" id="A0A1M7GN01"/>
<organism evidence="2 3">
    <name type="scientific">Roseovarius litoreus</name>
    <dbReference type="NCBI Taxonomy" id="1155722"/>
    <lineage>
        <taxon>Bacteria</taxon>
        <taxon>Pseudomonadati</taxon>
        <taxon>Pseudomonadota</taxon>
        <taxon>Alphaproteobacteria</taxon>
        <taxon>Rhodobacterales</taxon>
        <taxon>Roseobacteraceae</taxon>
        <taxon>Roseovarius</taxon>
    </lineage>
</organism>
<protein>
    <recommendedName>
        <fullName evidence="4">ATP-dependent transcriptional regulator</fullName>
    </recommendedName>
</protein>
<name>A0A1M7GN01_9RHOB</name>
<keyword evidence="1" id="KW-0732">Signal</keyword>